<evidence type="ECO:0000313" key="2">
    <source>
        <dbReference type="Proteomes" id="UP000017822"/>
    </source>
</evidence>
<proteinExistence type="predicted"/>
<dbReference type="AlphaFoldDB" id="V4PWY0"/>
<organism evidence="1 2">
    <name type="scientific">Stutzerimonas chloritidismutans AW-1</name>
    <dbReference type="NCBI Taxonomy" id="1263865"/>
    <lineage>
        <taxon>Bacteria</taxon>
        <taxon>Pseudomonadati</taxon>
        <taxon>Pseudomonadota</taxon>
        <taxon>Gammaproteobacteria</taxon>
        <taxon>Pseudomonadales</taxon>
        <taxon>Pseudomonadaceae</taxon>
        <taxon>Stutzerimonas</taxon>
    </lineage>
</organism>
<dbReference type="RefSeq" id="WP_023444269.1">
    <property type="nucleotide sequence ID" value="NZ_AOFQ01000011.1"/>
</dbReference>
<protein>
    <submittedName>
        <fullName evidence="1">Uncharacterized protein</fullName>
    </submittedName>
</protein>
<gene>
    <name evidence="1" type="ORF">F753_04195</name>
</gene>
<reference evidence="1 2" key="1">
    <citation type="submission" date="2013-07" db="EMBL/GenBank/DDBJ databases">
        <authorList>
            <person name="Schaap P.J."/>
            <person name="Mehboob F."/>
            <person name="Oosterkamp M.J."/>
            <person name="de Vos W.M."/>
            <person name="Stams A.J.M."/>
            <person name="Koehorst J.J."/>
        </authorList>
    </citation>
    <scope>NUCLEOTIDE SEQUENCE [LARGE SCALE GENOMIC DNA]</scope>
    <source>
        <strain evidence="1 2">AW-1</strain>
    </source>
</reference>
<dbReference type="PATRIC" id="fig|1263865.4.peg.821"/>
<dbReference type="EMBL" id="AOFQ01000011">
    <property type="protein sequence ID" value="ESR00706.1"/>
    <property type="molecule type" value="Genomic_DNA"/>
</dbReference>
<evidence type="ECO:0000313" key="1">
    <source>
        <dbReference type="EMBL" id="ESR00706.1"/>
    </source>
</evidence>
<accession>V4PWY0</accession>
<dbReference type="Proteomes" id="UP000017822">
    <property type="component" value="Unassembled WGS sequence"/>
</dbReference>
<name>V4PWY0_STUCH</name>
<sequence>MAPFFVSAPVAGLAGAEATGWACTSAHTNNLVLYVSRETNRAGDQRLQALVELLELVAMATGRPAGAGRADPAGRFTRTE</sequence>
<comment type="caution">
    <text evidence="1">The sequence shown here is derived from an EMBL/GenBank/DDBJ whole genome shotgun (WGS) entry which is preliminary data.</text>
</comment>